<dbReference type="PANTHER" id="PTHR35330">
    <property type="entry name" value="SIROHEME BIOSYNTHESIS PROTEIN MET8"/>
    <property type="match status" value="1"/>
</dbReference>
<dbReference type="Pfam" id="PF13241">
    <property type="entry name" value="NAD_binding_7"/>
    <property type="match status" value="1"/>
</dbReference>
<evidence type="ECO:0000256" key="5">
    <source>
        <dbReference type="ARBA" id="ARBA00023244"/>
    </source>
</evidence>
<dbReference type="EC" id="1.3.1.76" evidence="2"/>
<dbReference type="Proteomes" id="UP000009231">
    <property type="component" value="Chromosome"/>
</dbReference>
<sequence>MGWTPLFLEMRDKKVLVVGAGEVGERRAKRFLKAGAHVVILGNTASEEIIDLGASLKSIDNASKWVEWSDLVVIATGDHNLNEEIAHLADYKLVNRADYPQKGNLIVPTSFFIEDVQICVFTGGKSPLMAKQLRKKIQKVIKNEDILQLELQDFTRKLLKDKVKDQKDRRSYLYKILNDKTVEKLLKDGNLNQAKVYVEELLLNLNKEV</sequence>
<dbReference type="GeneID" id="10667679"/>
<evidence type="ECO:0000256" key="4">
    <source>
        <dbReference type="ARBA" id="ARBA00023027"/>
    </source>
</evidence>
<evidence type="ECO:0000256" key="2">
    <source>
        <dbReference type="ARBA" id="ARBA00012400"/>
    </source>
</evidence>
<dbReference type="AlphaFoldDB" id="F6D1L9"/>
<evidence type="ECO:0000256" key="3">
    <source>
        <dbReference type="ARBA" id="ARBA00023002"/>
    </source>
</evidence>
<dbReference type="GO" id="GO:0043115">
    <property type="term" value="F:precorrin-2 dehydrogenase activity"/>
    <property type="evidence" value="ECO:0007669"/>
    <property type="project" value="UniProtKB-EC"/>
</dbReference>
<comment type="pathway">
    <text evidence="1">Porphyrin-containing compound metabolism; siroheme biosynthesis; sirohydrochlorin from precorrin-2: step 1/1.</text>
</comment>
<dbReference type="NCBIfam" id="TIGR01470">
    <property type="entry name" value="cysG_Nterm"/>
    <property type="match status" value="1"/>
</dbReference>
<dbReference type="SUPFAM" id="SSF51735">
    <property type="entry name" value="NAD(P)-binding Rossmann-fold domains"/>
    <property type="match status" value="1"/>
</dbReference>
<name>F6D1L9_METPW</name>
<dbReference type="GO" id="GO:0004325">
    <property type="term" value="F:ferrochelatase activity"/>
    <property type="evidence" value="ECO:0007669"/>
    <property type="project" value="InterPro"/>
</dbReference>
<dbReference type="GO" id="GO:0019354">
    <property type="term" value="P:siroheme biosynthetic process"/>
    <property type="evidence" value="ECO:0007669"/>
    <property type="project" value="UniProtKB-UniPathway"/>
</dbReference>
<evidence type="ECO:0000256" key="1">
    <source>
        <dbReference type="ARBA" id="ARBA00005010"/>
    </source>
</evidence>
<dbReference type="eggNOG" id="arCOG01044">
    <property type="taxonomic scope" value="Archaea"/>
</dbReference>
<gene>
    <name evidence="7" type="ordered locus">MSWAN_0201</name>
</gene>
<evidence type="ECO:0000313" key="7">
    <source>
        <dbReference type="EMBL" id="AEG17247.1"/>
    </source>
</evidence>
<dbReference type="SUPFAM" id="SSF75615">
    <property type="entry name" value="Siroheme synthase middle domains-like"/>
    <property type="match status" value="1"/>
</dbReference>
<reference evidence="7 8" key="1">
    <citation type="journal article" date="2014" name="Int. J. Syst. Evol. Microbiol.">
        <title>Methanobacterium paludis sp. nov. and a novel strain of Methanobacterium lacus isolated from northern peatlands.</title>
        <authorList>
            <person name="Cadillo-Quiroz H."/>
            <person name="Brauer S.L."/>
            <person name="Goodson N."/>
            <person name="Yavitt J.B."/>
            <person name="Zinder S.H."/>
        </authorList>
    </citation>
    <scope>NUCLEOTIDE SEQUENCE [LARGE SCALE GENOMIC DNA]</scope>
    <source>
        <strain evidence="8">DSM 25820 / JCM 18151 / SWAN1</strain>
    </source>
</reference>
<dbReference type="OrthoDB" id="10510at2157"/>
<dbReference type="RefSeq" id="WP_013824749.1">
    <property type="nucleotide sequence ID" value="NC_015574.1"/>
</dbReference>
<keyword evidence="5" id="KW-0627">Porphyrin biosynthesis</keyword>
<dbReference type="EMBL" id="CP002772">
    <property type="protein sequence ID" value="AEG17247.1"/>
    <property type="molecule type" value="Genomic_DNA"/>
</dbReference>
<protein>
    <recommendedName>
        <fullName evidence="2">precorrin-2 dehydrogenase</fullName>
        <ecNumber evidence="2">1.3.1.76</ecNumber>
    </recommendedName>
</protein>
<keyword evidence="4" id="KW-0520">NAD</keyword>
<organism evidence="7 8">
    <name type="scientific">Methanobacterium paludis (strain DSM 25820 / JCM 18151 / SWAN1)</name>
    <dbReference type="NCBI Taxonomy" id="868131"/>
    <lineage>
        <taxon>Archaea</taxon>
        <taxon>Methanobacteriati</taxon>
        <taxon>Methanobacteriota</taxon>
        <taxon>Methanomada group</taxon>
        <taxon>Methanobacteria</taxon>
        <taxon>Methanobacteriales</taxon>
        <taxon>Methanobacteriaceae</taxon>
        <taxon>Methanobacterium</taxon>
    </lineage>
</organism>
<accession>F6D1L9</accession>
<dbReference type="PANTHER" id="PTHR35330:SF1">
    <property type="entry name" value="SIROHEME BIOSYNTHESIS PROTEIN MET8"/>
    <property type="match status" value="1"/>
</dbReference>
<evidence type="ECO:0000313" key="8">
    <source>
        <dbReference type="Proteomes" id="UP000009231"/>
    </source>
</evidence>
<keyword evidence="8" id="KW-1185">Reference proteome</keyword>
<dbReference type="InterPro" id="IPR042518">
    <property type="entry name" value="SirC_C"/>
</dbReference>
<dbReference type="InterPro" id="IPR036291">
    <property type="entry name" value="NAD(P)-bd_dom_sf"/>
</dbReference>
<keyword evidence="3" id="KW-0560">Oxidoreductase</keyword>
<dbReference type="STRING" id="868131.MSWAN_0201"/>
<dbReference type="Gene3D" id="1.10.8.610">
    <property type="entry name" value="SirC, precorrin-2 dehydrogenase, C-terminal helical domain-like"/>
    <property type="match status" value="1"/>
</dbReference>
<dbReference type="HOGENOM" id="CLU_011276_8_2_2"/>
<dbReference type="InterPro" id="IPR006367">
    <property type="entry name" value="Sirohaem_synthase_N"/>
</dbReference>
<dbReference type="Gene3D" id="3.40.50.720">
    <property type="entry name" value="NAD(P)-binding Rossmann-like Domain"/>
    <property type="match status" value="1"/>
</dbReference>
<proteinExistence type="predicted"/>
<evidence type="ECO:0000256" key="6">
    <source>
        <dbReference type="ARBA" id="ARBA00047561"/>
    </source>
</evidence>
<dbReference type="InterPro" id="IPR028161">
    <property type="entry name" value="Met8-like"/>
</dbReference>
<dbReference type="UniPathway" id="UPA00262">
    <property type="reaction ID" value="UER00222"/>
</dbReference>
<comment type="catalytic activity">
    <reaction evidence="6">
        <text>precorrin-2 + NAD(+) = sirohydrochlorin + NADH + 2 H(+)</text>
        <dbReference type="Rhea" id="RHEA:15613"/>
        <dbReference type="ChEBI" id="CHEBI:15378"/>
        <dbReference type="ChEBI" id="CHEBI:57540"/>
        <dbReference type="ChEBI" id="CHEBI:57945"/>
        <dbReference type="ChEBI" id="CHEBI:58351"/>
        <dbReference type="ChEBI" id="CHEBI:58827"/>
        <dbReference type="EC" id="1.3.1.76"/>
    </reaction>
</comment>
<dbReference type="KEGG" id="mew:MSWAN_0201"/>